<comment type="caution">
    <text evidence="2">The sequence shown here is derived from an EMBL/GenBank/DDBJ whole genome shotgun (WGS) entry which is preliminary data.</text>
</comment>
<keyword evidence="1" id="KW-0812">Transmembrane</keyword>
<sequence>MANKERYKTQTTCNDFKHHDCWKMNDSLKEWRTDMAEIRVELTKARGELRILNWRMINVEKTLETFATKEDMRVMLRDVVQAFQASNRESRQNFRKDIYQATGLMTVVLGALMGFIHYFY</sequence>
<feature type="transmembrane region" description="Helical" evidence="1">
    <location>
        <begin position="98"/>
        <end position="119"/>
    </location>
</feature>
<proteinExistence type="predicted"/>
<gene>
    <name evidence="2" type="ORF">B9D04_10190</name>
</gene>
<dbReference type="Proteomes" id="UP000193588">
    <property type="component" value="Unassembled WGS sequence"/>
</dbReference>
<reference evidence="2 3" key="1">
    <citation type="submission" date="2017-04" db="EMBL/GenBank/DDBJ databases">
        <title>The genome sequence of Weissella cibaria isolated from wild Drosophila.</title>
        <authorList>
            <person name="Ricks N.J."/>
            <person name="Carroll C."/>
            <person name="Walters A."/>
            <person name="Newell P.D."/>
            <person name="Chaston J.M."/>
        </authorList>
    </citation>
    <scope>NUCLEOTIDE SEQUENCE [LARGE SCALE GENOMIC DNA]</scope>
    <source>
        <strain evidence="2 3">DmW_103</strain>
    </source>
</reference>
<accession>A0A1X4JJB0</accession>
<keyword evidence="1" id="KW-0472">Membrane</keyword>
<dbReference type="RefSeq" id="WP_085639906.1">
    <property type="nucleotide sequence ID" value="NZ_JARXOD010000006.1"/>
</dbReference>
<dbReference type="AlphaFoldDB" id="A0A1X4JJB0"/>
<name>A0A1X4JJB0_9LACO</name>
<dbReference type="EMBL" id="NDXJ01000016">
    <property type="protein sequence ID" value="OSP88705.1"/>
    <property type="molecule type" value="Genomic_DNA"/>
</dbReference>
<keyword evidence="1" id="KW-1133">Transmembrane helix</keyword>
<evidence type="ECO:0000313" key="2">
    <source>
        <dbReference type="EMBL" id="OSP88705.1"/>
    </source>
</evidence>
<protein>
    <submittedName>
        <fullName evidence="2">Uncharacterized protein</fullName>
    </submittedName>
</protein>
<evidence type="ECO:0000256" key="1">
    <source>
        <dbReference type="SAM" id="Phobius"/>
    </source>
</evidence>
<evidence type="ECO:0000313" key="3">
    <source>
        <dbReference type="Proteomes" id="UP000193588"/>
    </source>
</evidence>
<organism evidence="2 3">
    <name type="scientific">Weissella cibaria</name>
    <dbReference type="NCBI Taxonomy" id="137591"/>
    <lineage>
        <taxon>Bacteria</taxon>
        <taxon>Bacillati</taxon>
        <taxon>Bacillota</taxon>
        <taxon>Bacilli</taxon>
        <taxon>Lactobacillales</taxon>
        <taxon>Lactobacillaceae</taxon>
        <taxon>Weissella</taxon>
    </lineage>
</organism>